<organism evidence="1 2">
    <name type="scientific">Parabacteroides johnsonii</name>
    <dbReference type="NCBI Taxonomy" id="387661"/>
    <lineage>
        <taxon>Bacteria</taxon>
        <taxon>Pseudomonadati</taxon>
        <taxon>Bacteroidota</taxon>
        <taxon>Bacteroidia</taxon>
        <taxon>Bacteroidales</taxon>
        <taxon>Tannerellaceae</taxon>
        <taxon>Parabacteroides</taxon>
    </lineage>
</organism>
<comment type="caution">
    <text evidence="1">The sequence shown here is derived from an EMBL/GenBank/DDBJ whole genome shotgun (WGS) entry which is preliminary data.</text>
</comment>
<dbReference type="GeneID" id="93410084"/>
<accession>A0A9Q5SLY3</accession>
<gene>
    <name evidence="1" type="ORF">B5F96_17565</name>
</gene>
<reference evidence="2" key="1">
    <citation type="submission" date="2017-04" db="EMBL/GenBank/DDBJ databases">
        <title>Function of individual gut microbiota members based on whole genome sequencing of pure cultures obtained from chicken caecum.</title>
        <authorList>
            <person name="Medvecky M."/>
            <person name="Cejkova D."/>
            <person name="Polansky O."/>
            <person name="Karasova D."/>
            <person name="Kubasova T."/>
            <person name="Cizek A."/>
            <person name="Rychlik I."/>
        </authorList>
    </citation>
    <scope>NUCLEOTIDE SEQUENCE [LARGE SCALE GENOMIC DNA]</scope>
    <source>
        <strain evidence="2">An42</strain>
    </source>
</reference>
<dbReference type="Pfam" id="PF17170">
    <property type="entry name" value="DUF5128"/>
    <property type="match status" value="1"/>
</dbReference>
<sequence>MNRTVFLLVTLLCLYLSCTEKKQEEKILLENFPTPKEMHPRWSDLFTDKSEITPLETTSECLVGQIDKIKKFKGHYYISSSGGQSILHFNEKGKFVSVLSKQGQGPEEYQRIEDFDICETEGTTEIWISDNISLKVYDAADLSFKFKIPYSYVIHKFKRLDNSHILLVTGQNENTLTLTDKEGKILSDYLKKEIPFIMFRPVQFIACGSDYLFQLGISNTYVAFNSETETFREGVFTQDQSYLSKEQLLESFKIDGMDFILKANQGSYINNLVSLRDIIWVQTHNNGQNFLTKIQNGQAVSTEFTYGSVLSTISVADSDNSVLLYANPEQLSEYGNDLFDKFGNKINCHAEDNPCIIEFF</sequence>
<protein>
    <submittedName>
        <fullName evidence="1">6-bladed beta-propeller</fullName>
    </submittedName>
</protein>
<name>A0A9Q5SLY3_9BACT</name>
<dbReference type="RefSeq" id="WP_008153032.1">
    <property type="nucleotide sequence ID" value="NZ_CAJLBM010000053.1"/>
</dbReference>
<dbReference type="AlphaFoldDB" id="A0A9Q5SLY3"/>
<proteinExistence type="predicted"/>
<evidence type="ECO:0000313" key="2">
    <source>
        <dbReference type="Proteomes" id="UP000195975"/>
    </source>
</evidence>
<dbReference type="EMBL" id="NFIJ01000032">
    <property type="protein sequence ID" value="OUO01636.1"/>
    <property type="molecule type" value="Genomic_DNA"/>
</dbReference>
<dbReference type="Proteomes" id="UP000195975">
    <property type="component" value="Unassembled WGS sequence"/>
</dbReference>
<evidence type="ECO:0000313" key="1">
    <source>
        <dbReference type="EMBL" id="OUO01636.1"/>
    </source>
</evidence>